<proteinExistence type="predicted"/>
<dbReference type="EMBL" id="OMKW01000004">
    <property type="protein sequence ID" value="SPF30777.1"/>
    <property type="molecule type" value="Genomic_DNA"/>
</dbReference>
<reference evidence="2 3" key="1">
    <citation type="submission" date="2018-03" db="EMBL/GenBank/DDBJ databases">
        <authorList>
            <person name="Keele B.F."/>
        </authorList>
    </citation>
    <scope>NUCLEOTIDE SEQUENCE [LARGE SCALE GENOMIC DNA]</scope>
    <source>
        <strain evidence="2 3">CeCT 8812</strain>
    </source>
</reference>
<evidence type="ECO:0000313" key="3">
    <source>
        <dbReference type="Proteomes" id="UP000244932"/>
    </source>
</evidence>
<evidence type="ECO:0000259" key="1">
    <source>
        <dbReference type="Pfam" id="PF08818"/>
    </source>
</evidence>
<dbReference type="RefSeq" id="WP_108783482.1">
    <property type="nucleotide sequence ID" value="NZ_OMKW01000004.1"/>
</dbReference>
<feature type="domain" description="YdhG-like" evidence="1">
    <location>
        <begin position="47"/>
        <end position="129"/>
    </location>
</feature>
<gene>
    <name evidence="2" type="ORF">POI8812_03120</name>
</gene>
<organism evidence="2 3">
    <name type="scientific">Pontivivens insulae</name>
    <dbReference type="NCBI Taxonomy" id="1639689"/>
    <lineage>
        <taxon>Bacteria</taxon>
        <taxon>Pseudomonadati</taxon>
        <taxon>Pseudomonadota</taxon>
        <taxon>Alphaproteobacteria</taxon>
        <taxon>Rhodobacterales</taxon>
        <taxon>Paracoccaceae</taxon>
        <taxon>Pontivivens</taxon>
    </lineage>
</organism>
<dbReference type="Pfam" id="PF08818">
    <property type="entry name" value="DUF1801"/>
    <property type="match status" value="1"/>
</dbReference>
<sequence length="141" mass="15554">MSDAKTVETDADPRAFVEGVSPSVRAADGLVLLDKFQEWTGWPPRMWGDSIVGFGKYEYNYASGRSGVWPRTGFSPRKANLSIYLMPGVKKYANQLAALGPHKHSVSCLYVTRLARIDLDVLGSIVRASLADMDTIYGPQR</sequence>
<protein>
    <recommendedName>
        <fullName evidence="1">YdhG-like domain-containing protein</fullName>
    </recommendedName>
</protein>
<dbReference type="AlphaFoldDB" id="A0A2R8AF11"/>
<dbReference type="InterPro" id="IPR014922">
    <property type="entry name" value="YdhG-like"/>
</dbReference>
<keyword evidence="3" id="KW-1185">Reference proteome</keyword>
<accession>A0A2R8AF11</accession>
<dbReference type="Proteomes" id="UP000244932">
    <property type="component" value="Unassembled WGS sequence"/>
</dbReference>
<dbReference type="OrthoDB" id="5951444at2"/>
<name>A0A2R8AF11_9RHOB</name>
<evidence type="ECO:0000313" key="2">
    <source>
        <dbReference type="EMBL" id="SPF30777.1"/>
    </source>
</evidence>